<dbReference type="InterPro" id="IPR018656">
    <property type="entry name" value="DUF2087"/>
</dbReference>
<protein>
    <recommendedName>
        <fullName evidence="1">DUF2087 domain-containing protein</fullName>
    </recommendedName>
</protein>
<comment type="caution">
    <text evidence="2">The sequence shown here is derived from an EMBL/GenBank/DDBJ whole genome shotgun (WGS) entry which is preliminary data.</text>
</comment>
<evidence type="ECO:0000313" key="3">
    <source>
        <dbReference type="Proteomes" id="UP000247832"/>
    </source>
</evidence>
<evidence type="ECO:0000313" key="2">
    <source>
        <dbReference type="EMBL" id="PYI66719.1"/>
    </source>
</evidence>
<proteinExistence type="predicted"/>
<dbReference type="Pfam" id="PF09860">
    <property type="entry name" value="DUF2087"/>
    <property type="match status" value="1"/>
</dbReference>
<sequence>MTGDNAIPWQPVMAALANEQVLQVYAARVLGVDGPAFEKELRRLASVGLLTPGTYEPVAGVFDTILVANSAPKAEGIDKFFSSGMLTQLPMNPALRREVLEHLATRLIPEGETLGETDINRLLATVTTDIPTLRRALVDHGLLERNADGSAYRRR</sequence>
<keyword evidence="3" id="KW-1185">Reference proteome</keyword>
<gene>
    <name evidence="2" type="ORF">CVV68_12985</name>
</gene>
<name>A0A2V5L5R2_9MICC</name>
<feature type="domain" description="DUF2087" evidence="1">
    <location>
        <begin position="86"/>
        <end position="154"/>
    </location>
</feature>
<dbReference type="Proteomes" id="UP000247832">
    <property type="component" value="Unassembled WGS sequence"/>
</dbReference>
<dbReference type="RefSeq" id="WP_110501436.1">
    <property type="nucleotide sequence ID" value="NZ_QJVD01000013.1"/>
</dbReference>
<dbReference type="AlphaFoldDB" id="A0A2V5L5R2"/>
<accession>A0A2V5L5R2</accession>
<evidence type="ECO:0000259" key="1">
    <source>
        <dbReference type="Pfam" id="PF09860"/>
    </source>
</evidence>
<dbReference type="OrthoDB" id="529288at2"/>
<dbReference type="EMBL" id="QJVD01000013">
    <property type="protein sequence ID" value="PYI66719.1"/>
    <property type="molecule type" value="Genomic_DNA"/>
</dbReference>
<reference evidence="2 3" key="1">
    <citation type="submission" date="2018-05" db="EMBL/GenBank/DDBJ databases">
        <title>Genetic diversity of glacier-inhabiting Cryobacterium bacteria in China and description of Cryobacterium mengkeensis sp. nov. and Arthrobacter glacialis sp. nov.</title>
        <authorList>
            <person name="Liu Q."/>
            <person name="Xin Y.-H."/>
        </authorList>
    </citation>
    <scope>NUCLEOTIDE SEQUENCE [LARGE SCALE GENOMIC DNA]</scope>
    <source>
        <strain evidence="2 3">LI2</strain>
    </source>
</reference>
<organism evidence="2 3">
    <name type="scientific">Arthrobacter livingstonensis</name>
    <dbReference type="NCBI Taxonomy" id="670078"/>
    <lineage>
        <taxon>Bacteria</taxon>
        <taxon>Bacillati</taxon>
        <taxon>Actinomycetota</taxon>
        <taxon>Actinomycetes</taxon>
        <taxon>Micrococcales</taxon>
        <taxon>Micrococcaceae</taxon>
        <taxon>Arthrobacter</taxon>
    </lineage>
</organism>